<evidence type="ECO:0000313" key="2">
    <source>
        <dbReference type="Proteomes" id="UP000824410"/>
    </source>
</evidence>
<protein>
    <submittedName>
        <fullName evidence="1">Uncharacterized protein</fullName>
    </submittedName>
</protein>
<accession>A0A8E3YLI9</accession>
<organism evidence="1 2">
    <name type="scientific">Providencia rettgeri</name>
    <dbReference type="NCBI Taxonomy" id="587"/>
    <lineage>
        <taxon>Bacteria</taxon>
        <taxon>Pseudomonadati</taxon>
        <taxon>Pseudomonadota</taxon>
        <taxon>Gammaproteobacteria</taxon>
        <taxon>Enterobacterales</taxon>
        <taxon>Morganellaceae</taxon>
        <taxon>Providencia</taxon>
    </lineage>
</organism>
<reference evidence="1" key="1">
    <citation type="submission" date="2019-02" db="EMBL/GenBank/DDBJ databases">
        <title>Genomic characterization of isolates from hospital effluents in KZN, South Africa.</title>
        <authorList>
            <person name="Ntshobeni N."/>
            <person name="Allam M."/>
            <person name="Ismail A."/>
            <person name="Amoako D."/>
            <person name="Essack S."/>
            <person name="Chenia H."/>
        </authorList>
    </citation>
    <scope>NUCLEOTIDE SEQUENCE</scope>
    <source>
        <strain evidence="1">AFE97_S1</strain>
    </source>
</reference>
<sequence length="299" mass="34391">MTKITKNIVYSPENTHCIKNNSSNKKSLPSSIHRIKIALGSILESFRLSIINKRKQTLNNKSKMISLKQYFKNLSKYKKEIIHDKNSTSIILKTKIERFTPNSDDKTTSTALGHILESDGFTFDRELSDKFNKDFNRMNVYLHTPYRQENTVNIKDARVLTAKFGSENAQIISQITHQGFLADPLTRLHKINKDDNYIIGNNAIDTIQNDESIDDMRTSFTIKETENGDCIITANKKFKYINVTTSFGRELPNLLISVERKTYLTKRDDGTLELMNNNNGVLKHINDNKDKLKITIIKK</sequence>
<dbReference type="EMBL" id="SHDO01000008">
    <property type="protein sequence ID" value="MBX6980151.1"/>
    <property type="molecule type" value="Genomic_DNA"/>
</dbReference>
<name>A0A8E3YLI9_PRORE</name>
<gene>
    <name evidence="1" type="ORF">EX242_07745</name>
</gene>
<dbReference type="Proteomes" id="UP000824410">
    <property type="component" value="Unassembled WGS sequence"/>
</dbReference>
<dbReference type="AlphaFoldDB" id="A0A8E3YLI9"/>
<comment type="caution">
    <text evidence="1">The sequence shown here is derived from an EMBL/GenBank/DDBJ whole genome shotgun (WGS) entry which is preliminary data.</text>
</comment>
<evidence type="ECO:0000313" key="1">
    <source>
        <dbReference type="EMBL" id="MBX6980151.1"/>
    </source>
</evidence>
<proteinExistence type="predicted"/>
<dbReference type="RefSeq" id="WP_131680127.1">
    <property type="nucleotide sequence ID" value="NZ_CP087584.1"/>
</dbReference>